<feature type="domain" description="U-box" evidence="9">
    <location>
        <begin position="817"/>
        <end position="889"/>
    </location>
</feature>
<dbReference type="CDD" id="cd01989">
    <property type="entry name" value="USP_STK_Ubox_N"/>
    <property type="match status" value="1"/>
</dbReference>
<dbReference type="GO" id="GO:0061630">
    <property type="term" value="F:ubiquitin protein ligase activity"/>
    <property type="evidence" value="ECO:0007669"/>
    <property type="project" value="UniProtKB-EC"/>
</dbReference>
<reference evidence="11" key="1">
    <citation type="submission" date="2025-08" db="UniProtKB">
        <authorList>
            <consortium name="RefSeq"/>
        </authorList>
    </citation>
    <scope>IDENTIFICATION</scope>
</reference>
<dbReference type="Proteomes" id="UP001515500">
    <property type="component" value="Chromosome 2"/>
</dbReference>
<evidence type="ECO:0000256" key="7">
    <source>
        <dbReference type="SAM" id="MobiDB-lite"/>
    </source>
</evidence>
<dbReference type="PANTHER" id="PTHR45647:SF100">
    <property type="entry name" value="U-BOX DOMAIN-CONTAINING PROTEIN 33"/>
    <property type="match status" value="1"/>
</dbReference>
<feature type="region of interest" description="Disordered" evidence="7">
    <location>
        <begin position="272"/>
        <end position="320"/>
    </location>
</feature>
<evidence type="ECO:0000313" key="11">
    <source>
        <dbReference type="RefSeq" id="XP_039142982.1"/>
    </source>
</evidence>
<dbReference type="SUPFAM" id="SSF57850">
    <property type="entry name" value="RING/U-box"/>
    <property type="match status" value="1"/>
</dbReference>
<dbReference type="SUPFAM" id="SSF56112">
    <property type="entry name" value="Protein kinase-like (PK-like)"/>
    <property type="match status" value="1"/>
</dbReference>
<comment type="pathway">
    <text evidence="2">Protein modification; protein ubiquitination.</text>
</comment>
<evidence type="ECO:0000256" key="2">
    <source>
        <dbReference type="ARBA" id="ARBA00004906"/>
    </source>
</evidence>
<organism evidence="10 11">
    <name type="scientific">Dioscorea cayennensis subsp. rotundata</name>
    <name type="common">White Guinea yam</name>
    <name type="synonym">Dioscorea rotundata</name>
    <dbReference type="NCBI Taxonomy" id="55577"/>
    <lineage>
        <taxon>Eukaryota</taxon>
        <taxon>Viridiplantae</taxon>
        <taxon>Streptophyta</taxon>
        <taxon>Embryophyta</taxon>
        <taxon>Tracheophyta</taxon>
        <taxon>Spermatophyta</taxon>
        <taxon>Magnoliopsida</taxon>
        <taxon>Liliopsida</taxon>
        <taxon>Dioscoreales</taxon>
        <taxon>Dioscoreaceae</taxon>
        <taxon>Dioscorea</taxon>
    </lineage>
</organism>
<evidence type="ECO:0000259" key="9">
    <source>
        <dbReference type="PROSITE" id="PS51698"/>
    </source>
</evidence>
<dbReference type="Gene3D" id="3.30.40.10">
    <property type="entry name" value="Zinc/RING finger domain, C3HC4 (zinc finger)"/>
    <property type="match status" value="1"/>
</dbReference>
<keyword evidence="6" id="KW-0175">Coiled coil</keyword>
<dbReference type="PROSITE" id="PS51698">
    <property type="entry name" value="U_BOX"/>
    <property type="match status" value="1"/>
</dbReference>
<evidence type="ECO:0000256" key="5">
    <source>
        <dbReference type="ARBA" id="ARBA00022786"/>
    </source>
</evidence>
<dbReference type="InterPro" id="IPR051348">
    <property type="entry name" value="U-box_ubiquitin_ligases"/>
</dbReference>
<dbReference type="Gene3D" id="1.10.510.10">
    <property type="entry name" value="Transferase(Phosphotransferase) domain 1"/>
    <property type="match status" value="1"/>
</dbReference>
<dbReference type="GO" id="GO:0016567">
    <property type="term" value="P:protein ubiquitination"/>
    <property type="evidence" value="ECO:0007669"/>
    <property type="project" value="InterPro"/>
</dbReference>
<comment type="catalytic activity">
    <reaction evidence="1">
        <text>S-ubiquitinyl-[E2 ubiquitin-conjugating enzyme]-L-cysteine + [acceptor protein]-L-lysine = [E2 ubiquitin-conjugating enzyme]-L-cysteine + N(6)-ubiquitinyl-[acceptor protein]-L-lysine.</text>
        <dbReference type="EC" id="2.3.2.27"/>
    </reaction>
</comment>
<proteinExistence type="predicted"/>
<dbReference type="Pfam" id="PF07714">
    <property type="entry name" value="PK_Tyr_Ser-Thr"/>
    <property type="match status" value="1"/>
</dbReference>
<dbReference type="Pfam" id="PF04564">
    <property type="entry name" value="U-box"/>
    <property type="match status" value="1"/>
</dbReference>
<dbReference type="InterPro" id="IPR011009">
    <property type="entry name" value="Kinase-like_dom_sf"/>
</dbReference>
<dbReference type="Gene3D" id="3.40.50.620">
    <property type="entry name" value="HUPs"/>
    <property type="match status" value="1"/>
</dbReference>
<dbReference type="InterPro" id="IPR001245">
    <property type="entry name" value="Ser-Thr/Tyr_kinase_cat_dom"/>
</dbReference>
<evidence type="ECO:0000259" key="8">
    <source>
        <dbReference type="PROSITE" id="PS50011"/>
    </source>
</evidence>
<dbReference type="SUPFAM" id="SSF52402">
    <property type="entry name" value="Adenine nucleotide alpha hydrolases-like"/>
    <property type="match status" value="1"/>
</dbReference>
<evidence type="ECO:0000313" key="10">
    <source>
        <dbReference type="Proteomes" id="UP001515500"/>
    </source>
</evidence>
<feature type="coiled-coil region" evidence="6">
    <location>
        <begin position="83"/>
        <end position="126"/>
    </location>
</feature>
<protein>
    <recommendedName>
        <fullName evidence="3">RING-type E3 ubiquitin transferase</fullName>
        <ecNumber evidence="3">2.3.2.27</ecNumber>
    </recommendedName>
</protein>
<dbReference type="InterPro" id="IPR013083">
    <property type="entry name" value="Znf_RING/FYVE/PHD"/>
</dbReference>
<gene>
    <name evidence="11" type="primary">LOC120280267</name>
</gene>
<keyword evidence="5" id="KW-0833">Ubl conjugation pathway</keyword>
<evidence type="ECO:0000256" key="3">
    <source>
        <dbReference type="ARBA" id="ARBA00012483"/>
    </source>
</evidence>
<dbReference type="Gene3D" id="3.30.200.20">
    <property type="entry name" value="Phosphorylase Kinase, domain 1"/>
    <property type="match status" value="1"/>
</dbReference>
<keyword evidence="4" id="KW-0808">Transferase</keyword>
<sequence length="889" mass="100328">MESFSARRRAPAAVEIEEVTVVGQGGDEAVEKKVFVAVEKELKQGKYKLQWAIQNFSAEVVIVLVHVHRPPQWIPIMGAMFPVSQLKEQQVRAYRQLEREKTNESLDEYMQVCQQLKVRAEKLVIEMDDIGKGLVEVVRQHRVTNLVMGAAADKHYSKKLKALRSKTAIRVKQEAHPTCMIWFVCKGNLIYTREGSGDGFGIAESPMSRPVNKAYQQLSSLPQGPGESVAWFANPTKELFGHRPSSGDLYSGGETFSASPCLSPTQISVTLSMERTEGGKIDPWETKSRRGSTNSQGSSSSTSDEVLCNPDSLLPFNEEDNEDGSLVLQSVPESDEDLQFFSASNELEDEVASAEVYDKLQRVLREAENSEREAYNERCRRRKAEVEVGHAVRLAKSSELLYAREVRRKIEIEEELDRIHLEFGTFKNQQDVICEELQKLNEQNSALELQVVDTDDIVKNIEGKLSVIQYSLHSLHENNKVLQGERDNVVRKVRELRRKNEQKLISDGAVNFPYFSCLELQEATRDFDVALKVGEDEFENVYKGWLRNAAVIIKILNPQGTEVLPDFLRELNVLCRLRHPNIVALLGACPEAFTLVYEFLPNGSLEDRLVSKRNTPFTWQARTRIATEICSALIFLHSSKPYPVVHGDLKPSNILLDANYVSKLSDTCISHLVGNYVTANSTINTRIYSHSHLKDTFTYMDPVFLATGELTPLSDVYSFGVILLHLLTGRRMLGIVREVQEALEKGFLHEIIDPSAGNWPFSHAKQLAQIGLKCCEMNLKNRPDLASEVWSSLNMMMKPSLMTVPSLSFLSDSEDIQIPSYFICPILQDVMKDPRIAADGFTYEAKALNGWFNSGHDTSPMTNLKLPHCNLIPNHALRLAIREWLQQQA</sequence>
<dbReference type="AlphaFoldDB" id="A0AB40CU84"/>
<dbReference type="GO" id="GO:0004672">
    <property type="term" value="F:protein kinase activity"/>
    <property type="evidence" value="ECO:0007669"/>
    <property type="project" value="InterPro"/>
</dbReference>
<accession>A0AB40CU84</accession>
<evidence type="ECO:0000256" key="6">
    <source>
        <dbReference type="SAM" id="Coils"/>
    </source>
</evidence>
<dbReference type="RefSeq" id="XP_039142982.1">
    <property type="nucleotide sequence ID" value="XM_039287048.1"/>
</dbReference>
<evidence type="ECO:0000256" key="1">
    <source>
        <dbReference type="ARBA" id="ARBA00000900"/>
    </source>
</evidence>
<dbReference type="GeneID" id="120280267"/>
<dbReference type="EC" id="2.3.2.27" evidence="3"/>
<feature type="compositionally biased region" description="Low complexity" evidence="7">
    <location>
        <begin position="291"/>
        <end position="303"/>
    </location>
</feature>
<dbReference type="InterPro" id="IPR003613">
    <property type="entry name" value="Ubox_domain"/>
</dbReference>
<dbReference type="PANTHER" id="PTHR45647">
    <property type="entry name" value="OS02G0152300 PROTEIN"/>
    <property type="match status" value="1"/>
</dbReference>
<dbReference type="SMART" id="SM00504">
    <property type="entry name" value="Ubox"/>
    <property type="match status" value="1"/>
</dbReference>
<dbReference type="InterPro" id="IPR008271">
    <property type="entry name" value="Ser/Thr_kinase_AS"/>
</dbReference>
<dbReference type="InterPro" id="IPR014729">
    <property type="entry name" value="Rossmann-like_a/b/a_fold"/>
</dbReference>
<feature type="domain" description="Protein kinase" evidence="8">
    <location>
        <begin position="527"/>
        <end position="801"/>
    </location>
</feature>
<feature type="coiled-coil region" evidence="6">
    <location>
        <begin position="430"/>
        <end position="499"/>
    </location>
</feature>
<evidence type="ECO:0000256" key="4">
    <source>
        <dbReference type="ARBA" id="ARBA00022679"/>
    </source>
</evidence>
<dbReference type="CDD" id="cd16655">
    <property type="entry name" value="RING-Ubox_WDSUB1-like"/>
    <property type="match status" value="1"/>
</dbReference>
<dbReference type="SMART" id="SM00220">
    <property type="entry name" value="S_TKc"/>
    <property type="match status" value="1"/>
</dbReference>
<keyword evidence="10" id="KW-1185">Reference proteome</keyword>
<dbReference type="GO" id="GO:0005524">
    <property type="term" value="F:ATP binding"/>
    <property type="evidence" value="ECO:0007669"/>
    <property type="project" value="InterPro"/>
</dbReference>
<feature type="compositionally biased region" description="Basic and acidic residues" evidence="7">
    <location>
        <begin position="274"/>
        <end position="288"/>
    </location>
</feature>
<name>A0AB40CU84_DIOCR</name>
<dbReference type="InterPro" id="IPR000719">
    <property type="entry name" value="Prot_kinase_dom"/>
</dbReference>
<dbReference type="PROSITE" id="PS00108">
    <property type="entry name" value="PROTEIN_KINASE_ST"/>
    <property type="match status" value="1"/>
</dbReference>
<dbReference type="PROSITE" id="PS50011">
    <property type="entry name" value="PROTEIN_KINASE_DOM"/>
    <property type="match status" value="1"/>
</dbReference>